<dbReference type="PANTHER" id="PTHR45828">
    <property type="entry name" value="CYTOCHROME B561/FERRIC REDUCTASE TRANSMEMBRANE"/>
    <property type="match status" value="1"/>
</dbReference>
<evidence type="ECO:0000256" key="5">
    <source>
        <dbReference type="ARBA" id="ARBA00022588"/>
    </source>
</evidence>
<dbReference type="PROSITE" id="PS51019">
    <property type="entry name" value="REELIN"/>
    <property type="match status" value="1"/>
</dbReference>
<gene>
    <name evidence="11" type="ORF">NP493_634g00035</name>
</gene>
<proteinExistence type="inferred from homology"/>
<keyword evidence="12" id="KW-1185">Reference proteome</keyword>
<feature type="signal peptide" evidence="9">
    <location>
        <begin position="1"/>
        <end position="19"/>
    </location>
</feature>
<protein>
    <recommendedName>
        <fullName evidence="10">Reelin domain-containing protein</fullName>
    </recommendedName>
</protein>
<comment type="similarity">
    <text evidence="2">Belongs to the insect defense protein family.</text>
</comment>
<dbReference type="GO" id="GO:0005576">
    <property type="term" value="C:extracellular region"/>
    <property type="evidence" value="ECO:0007669"/>
    <property type="project" value="UniProtKB-SubCell"/>
</dbReference>
<dbReference type="Pfam" id="PF02014">
    <property type="entry name" value="Reeler"/>
    <property type="match status" value="1"/>
</dbReference>
<dbReference type="CDD" id="cd08544">
    <property type="entry name" value="Reeler"/>
    <property type="match status" value="1"/>
</dbReference>
<keyword evidence="7" id="KW-0391">Immunity</keyword>
<dbReference type="InterPro" id="IPR002861">
    <property type="entry name" value="Reeler_dom"/>
</dbReference>
<dbReference type="InterPro" id="IPR051237">
    <property type="entry name" value="Ferric-chelate_Red/DefProt"/>
</dbReference>
<dbReference type="Gene3D" id="2.60.40.4060">
    <property type="entry name" value="Reeler domain"/>
    <property type="match status" value="1"/>
</dbReference>
<dbReference type="Proteomes" id="UP001209878">
    <property type="component" value="Unassembled WGS sequence"/>
</dbReference>
<evidence type="ECO:0000313" key="12">
    <source>
        <dbReference type="Proteomes" id="UP001209878"/>
    </source>
</evidence>
<keyword evidence="4" id="KW-0929">Antimicrobial</keyword>
<keyword evidence="6 9" id="KW-0732">Signal</keyword>
<reference evidence="11" key="1">
    <citation type="journal article" date="2023" name="Mol. Biol. Evol.">
        <title>Third-Generation Sequencing Reveals the Adaptive Role of the Epigenome in Three Deep-Sea Polychaetes.</title>
        <authorList>
            <person name="Perez M."/>
            <person name="Aroh O."/>
            <person name="Sun Y."/>
            <person name="Lan Y."/>
            <person name="Juniper S.K."/>
            <person name="Young C.R."/>
            <person name="Angers B."/>
            <person name="Qian P.Y."/>
        </authorList>
    </citation>
    <scope>NUCLEOTIDE SEQUENCE</scope>
    <source>
        <strain evidence="11">R07B-5</strain>
    </source>
</reference>
<keyword evidence="8" id="KW-0044">Antibiotic</keyword>
<evidence type="ECO:0000256" key="2">
    <source>
        <dbReference type="ARBA" id="ARBA00008501"/>
    </source>
</evidence>
<evidence type="ECO:0000313" key="11">
    <source>
        <dbReference type="EMBL" id="KAK2176878.1"/>
    </source>
</evidence>
<dbReference type="AlphaFoldDB" id="A0AAD9KUB1"/>
<organism evidence="11 12">
    <name type="scientific">Ridgeia piscesae</name>
    <name type="common">Tubeworm</name>
    <dbReference type="NCBI Taxonomy" id="27915"/>
    <lineage>
        <taxon>Eukaryota</taxon>
        <taxon>Metazoa</taxon>
        <taxon>Spiralia</taxon>
        <taxon>Lophotrochozoa</taxon>
        <taxon>Annelida</taxon>
        <taxon>Polychaeta</taxon>
        <taxon>Sedentaria</taxon>
        <taxon>Canalipalpata</taxon>
        <taxon>Sabellida</taxon>
        <taxon>Siboglinidae</taxon>
        <taxon>Ridgeia</taxon>
    </lineage>
</organism>
<dbReference type="PANTHER" id="PTHR45828:SF9">
    <property type="entry name" value="CELL WALL INTEGRITY AND STRESS RESPONSE COMPONENT 4-LIKE-RELATED"/>
    <property type="match status" value="1"/>
</dbReference>
<keyword evidence="5" id="KW-0399">Innate immunity</keyword>
<dbReference type="GO" id="GO:0016020">
    <property type="term" value="C:membrane"/>
    <property type="evidence" value="ECO:0007669"/>
    <property type="project" value="TreeGrafter"/>
</dbReference>
<sequence length="193" mass="21041">MVIACLVILGITLGRGVHGYGNGAAHPACTHMHVAHGEYQRGPSPYSISLPDSPTKYSAANQVKLCIRASEIWRGTLVQARRADNSDIFPVGSWSEEVPADTRLMTCSIEGDSITHANTKQKDDNVCFMWQPPTEPVGDIFFIATVATTKDIWWMNLTTPQLSPEVDYGTAGGYGIHYSAVLLLLSVAMRSLF</sequence>
<dbReference type="GO" id="GO:0045087">
    <property type="term" value="P:innate immune response"/>
    <property type="evidence" value="ECO:0007669"/>
    <property type="project" value="UniProtKB-KW"/>
</dbReference>
<keyword evidence="3" id="KW-0964">Secreted</keyword>
<accession>A0AAD9KUB1</accession>
<dbReference type="GO" id="GO:0042742">
    <property type="term" value="P:defense response to bacterium"/>
    <property type="evidence" value="ECO:0007669"/>
    <property type="project" value="UniProtKB-KW"/>
</dbReference>
<dbReference type="EMBL" id="JAODUO010000633">
    <property type="protein sequence ID" value="KAK2176878.1"/>
    <property type="molecule type" value="Genomic_DNA"/>
</dbReference>
<evidence type="ECO:0000256" key="3">
    <source>
        <dbReference type="ARBA" id="ARBA00022525"/>
    </source>
</evidence>
<evidence type="ECO:0000259" key="10">
    <source>
        <dbReference type="PROSITE" id="PS51019"/>
    </source>
</evidence>
<evidence type="ECO:0000256" key="8">
    <source>
        <dbReference type="ARBA" id="ARBA00023022"/>
    </source>
</evidence>
<comment type="caution">
    <text evidence="11">The sequence shown here is derived from an EMBL/GenBank/DDBJ whole genome shotgun (WGS) entry which is preliminary data.</text>
</comment>
<dbReference type="InterPro" id="IPR042307">
    <property type="entry name" value="Reeler_sf"/>
</dbReference>
<name>A0AAD9KUB1_RIDPI</name>
<evidence type="ECO:0000256" key="6">
    <source>
        <dbReference type="ARBA" id="ARBA00022729"/>
    </source>
</evidence>
<feature type="domain" description="Reelin" evidence="10">
    <location>
        <begin position="14"/>
        <end position="179"/>
    </location>
</feature>
<feature type="chain" id="PRO_5042277836" description="Reelin domain-containing protein" evidence="9">
    <location>
        <begin position="20"/>
        <end position="193"/>
    </location>
</feature>
<evidence type="ECO:0000256" key="9">
    <source>
        <dbReference type="SAM" id="SignalP"/>
    </source>
</evidence>
<comment type="subcellular location">
    <subcellularLocation>
        <location evidence="1">Secreted</location>
    </subcellularLocation>
</comment>
<evidence type="ECO:0000256" key="1">
    <source>
        <dbReference type="ARBA" id="ARBA00004613"/>
    </source>
</evidence>
<evidence type="ECO:0000256" key="4">
    <source>
        <dbReference type="ARBA" id="ARBA00022529"/>
    </source>
</evidence>
<evidence type="ECO:0000256" key="7">
    <source>
        <dbReference type="ARBA" id="ARBA00022859"/>
    </source>
</evidence>